<dbReference type="EMBL" id="BQKM01000001">
    <property type="protein sequence ID" value="GJN50802.1"/>
    <property type="molecule type" value="Genomic_DNA"/>
</dbReference>
<dbReference type="Proteomes" id="UP001054892">
    <property type="component" value="Unassembled WGS sequence"/>
</dbReference>
<reference evidence="1 3" key="1">
    <citation type="submission" date="2020-05" db="EMBL/GenBank/DDBJ databases">
        <title>Characterization of novel class B3 metallo-beta-lactamase from novel Pseudomonas species.</title>
        <authorList>
            <person name="Yamada K."/>
            <person name="Aoki K."/>
            <person name="Ishii Y."/>
        </authorList>
    </citation>
    <scope>NUCLEOTIDE SEQUENCE [LARGE SCALE GENOMIC DNA]</scope>
    <source>
        <strain evidence="1 3">TUM18999</strain>
        <strain evidence="2 4">TUM20286</strain>
    </source>
</reference>
<dbReference type="EMBL" id="AP023189">
    <property type="protein sequence ID" value="BCG26499.1"/>
    <property type="molecule type" value="Genomic_DNA"/>
</dbReference>
<keyword evidence="4" id="KW-1185">Reference proteome</keyword>
<gene>
    <name evidence="1" type="ORF">TUM18999_46900</name>
    <name evidence="2" type="ORF">TUM20286_05540</name>
</gene>
<protein>
    <submittedName>
        <fullName evidence="1">Uncharacterized protein</fullName>
    </submittedName>
</protein>
<proteinExistence type="predicted"/>
<dbReference type="AlphaFoldDB" id="A0A6J4EAZ0"/>
<evidence type="ECO:0000313" key="1">
    <source>
        <dbReference type="EMBL" id="BCG26499.1"/>
    </source>
</evidence>
<dbReference type="Proteomes" id="UP000509383">
    <property type="component" value="Chromosome"/>
</dbReference>
<evidence type="ECO:0000313" key="4">
    <source>
        <dbReference type="Proteomes" id="UP001054892"/>
    </source>
</evidence>
<evidence type="ECO:0000313" key="2">
    <source>
        <dbReference type="EMBL" id="GJN50802.1"/>
    </source>
</evidence>
<name>A0A6J4EAZ0_9PSED</name>
<dbReference type="RefSeq" id="WP_173176214.1">
    <property type="nucleotide sequence ID" value="NZ_AP023189.1"/>
</dbReference>
<sequence>MNQSKILTAKQQRAEQVNQVIRIIADHGRRFFFSASQQRYASMEVDERGRVWFVDELSGKRIYTHRTPWGGRWRGFTHGGTLRSLVEEFREYIRTGKQLHPAYLGPERERLTDGNIWGYAPGEMQKVRTLAGALPVFRQLDRED</sequence>
<organism evidence="1 3">
    <name type="scientific">Pseudomonas tohonis</name>
    <dbReference type="NCBI Taxonomy" id="2725477"/>
    <lineage>
        <taxon>Bacteria</taxon>
        <taxon>Pseudomonadati</taxon>
        <taxon>Pseudomonadota</taxon>
        <taxon>Gammaproteobacteria</taxon>
        <taxon>Pseudomonadales</taxon>
        <taxon>Pseudomonadaceae</taxon>
        <taxon>Pseudomonas</taxon>
    </lineage>
</organism>
<evidence type="ECO:0000313" key="3">
    <source>
        <dbReference type="Proteomes" id="UP000509383"/>
    </source>
</evidence>
<dbReference type="KEGG" id="ptw:TUM18999_46900"/>
<accession>A0A6J4EAZ0</accession>